<reference evidence="1 2" key="1">
    <citation type="journal article" date="2021" name="Int. J. Syst. Evol. Microbiol.">
        <title>Pseudomonas piscium sp. nov., Pseudomonas pisciculturae sp. nov., Pseudomonas mucoides sp. nov. and Pseudomonas neuropathica sp. nov. isolated from rainbow trout.</title>
        <authorList>
            <person name="Duman M."/>
            <person name="Mulet M."/>
            <person name="Altun S."/>
            <person name="Saticioglu I.B."/>
            <person name="Gomila M."/>
            <person name="Lalucat J."/>
            <person name="Garcia-Valdes E."/>
        </authorList>
    </citation>
    <scope>NUCLEOTIDE SEQUENCE [LARGE SCALE GENOMIC DNA]</scope>
    <source>
        <strain evidence="1 2">LMG 28632</strain>
    </source>
</reference>
<dbReference type="EMBL" id="JADEVO010000029">
    <property type="protein sequence ID" value="MBN3967349.1"/>
    <property type="molecule type" value="Genomic_DNA"/>
</dbReference>
<gene>
    <name evidence="1" type="ORF">IMW75_18975</name>
</gene>
<name>A0ABS3AKM5_9PSED</name>
<keyword evidence="2" id="KW-1185">Reference proteome</keyword>
<sequence>MPAALHHVGAAEGCDLLILFLERDQKTALHPVGAAEGCDLLILFFQIKIKRSQPSAAPTGDV</sequence>
<organism evidence="1 2">
    <name type="scientific">Pseudomonas gregormendelii</name>
    <dbReference type="NCBI Taxonomy" id="1628277"/>
    <lineage>
        <taxon>Bacteria</taxon>
        <taxon>Pseudomonadati</taxon>
        <taxon>Pseudomonadota</taxon>
        <taxon>Gammaproteobacteria</taxon>
        <taxon>Pseudomonadales</taxon>
        <taxon>Pseudomonadaceae</taxon>
        <taxon>Pseudomonas</taxon>
    </lineage>
</organism>
<evidence type="ECO:0000313" key="2">
    <source>
        <dbReference type="Proteomes" id="UP000772591"/>
    </source>
</evidence>
<comment type="caution">
    <text evidence="1">The sequence shown here is derived from an EMBL/GenBank/DDBJ whole genome shotgun (WGS) entry which is preliminary data.</text>
</comment>
<evidence type="ECO:0000313" key="1">
    <source>
        <dbReference type="EMBL" id="MBN3967349.1"/>
    </source>
</evidence>
<accession>A0ABS3AKM5</accession>
<proteinExistence type="predicted"/>
<protein>
    <submittedName>
        <fullName evidence="1">Uncharacterized protein</fullName>
    </submittedName>
</protein>
<dbReference type="RefSeq" id="WP_205893451.1">
    <property type="nucleotide sequence ID" value="NZ_JADEVO010000029.1"/>
</dbReference>
<dbReference type="Proteomes" id="UP000772591">
    <property type="component" value="Unassembled WGS sequence"/>
</dbReference>